<keyword evidence="2" id="KW-1185">Reference proteome</keyword>
<evidence type="ECO:0000313" key="2">
    <source>
        <dbReference type="Proteomes" id="UP000199645"/>
    </source>
</evidence>
<dbReference type="STRING" id="35752.SAMN05421541_107210"/>
<accession>A0A1I2GXL2</accession>
<sequence>MRSLDRQLAGSTSAAVRDVHTALMDAYDATYTGRDPGGLATVETDGSGLVTGVRLVPTISRHPAAAVAGAVQSAYAEAEALRLAALQDVGRLARSAGAT</sequence>
<protein>
    <recommendedName>
        <fullName evidence="3">YbaB/EbfC DNA-binding family protein</fullName>
    </recommendedName>
</protein>
<dbReference type="AlphaFoldDB" id="A0A1I2GXL2"/>
<dbReference type="RefSeq" id="WP_093616158.1">
    <property type="nucleotide sequence ID" value="NZ_BOMT01000043.1"/>
</dbReference>
<evidence type="ECO:0000313" key="1">
    <source>
        <dbReference type="EMBL" id="SFF21336.1"/>
    </source>
</evidence>
<reference evidence="1 2" key="1">
    <citation type="submission" date="2016-10" db="EMBL/GenBank/DDBJ databases">
        <authorList>
            <person name="de Groot N.N."/>
        </authorList>
    </citation>
    <scope>NUCLEOTIDE SEQUENCE [LARGE SCALE GENOMIC DNA]</scope>
    <source>
        <strain evidence="1 2">DSM 43019</strain>
    </source>
</reference>
<evidence type="ECO:0008006" key="3">
    <source>
        <dbReference type="Google" id="ProtNLM"/>
    </source>
</evidence>
<name>A0A1I2GXL2_9ACTN</name>
<organism evidence="1 2">
    <name type="scientific">Actinoplanes philippinensis</name>
    <dbReference type="NCBI Taxonomy" id="35752"/>
    <lineage>
        <taxon>Bacteria</taxon>
        <taxon>Bacillati</taxon>
        <taxon>Actinomycetota</taxon>
        <taxon>Actinomycetes</taxon>
        <taxon>Micromonosporales</taxon>
        <taxon>Micromonosporaceae</taxon>
        <taxon>Actinoplanes</taxon>
    </lineage>
</organism>
<proteinExistence type="predicted"/>
<dbReference type="EMBL" id="FONV01000007">
    <property type="protein sequence ID" value="SFF21336.1"/>
    <property type="molecule type" value="Genomic_DNA"/>
</dbReference>
<dbReference type="Proteomes" id="UP000199645">
    <property type="component" value="Unassembled WGS sequence"/>
</dbReference>
<gene>
    <name evidence="1" type="ORF">SAMN05421541_107210</name>
</gene>